<gene>
    <name evidence="2" type="ORF">Taro_032197</name>
</gene>
<keyword evidence="1" id="KW-0732">Signal</keyword>
<organism evidence="2 3">
    <name type="scientific">Colocasia esculenta</name>
    <name type="common">Wild taro</name>
    <name type="synonym">Arum esculentum</name>
    <dbReference type="NCBI Taxonomy" id="4460"/>
    <lineage>
        <taxon>Eukaryota</taxon>
        <taxon>Viridiplantae</taxon>
        <taxon>Streptophyta</taxon>
        <taxon>Embryophyta</taxon>
        <taxon>Tracheophyta</taxon>
        <taxon>Spermatophyta</taxon>
        <taxon>Magnoliopsida</taxon>
        <taxon>Liliopsida</taxon>
        <taxon>Araceae</taxon>
        <taxon>Aroideae</taxon>
        <taxon>Colocasieae</taxon>
        <taxon>Colocasia</taxon>
    </lineage>
</organism>
<sequence>MLVVSVLRVLSGYLVQAPICCFSNPFLGAVRGGTGVCSSLTSWHVQGGSVCGPLTLWRLRWLCLVVRRHSHLGRDSLSQEFVAGRSWWRFVAPCVASSNIS</sequence>
<evidence type="ECO:0000256" key="1">
    <source>
        <dbReference type="SAM" id="SignalP"/>
    </source>
</evidence>
<protein>
    <recommendedName>
        <fullName evidence="4">Secreted protein</fullName>
    </recommendedName>
</protein>
<proteinExistence type="predicted"/>
<feature type="signal peptide" evidence="1">
    <location>
        <begin position="1"/>
        <end position="16"/>
    </location>
</feature>
<evidence type="ECO:0000313" key="2">
    <source>
        <dbReference type="EMBL" id="MQL99465.1"/>
    </source>
</evidence>
<feature type="chain" id="PRO_5032628671" description="Secreted protein" evidence="1">
    <location>
        <begin position="17"/>
        <end position="101"/>
    </location>
</feature>
<dbReference type="AlphaFoldDB" id="A0A843VU52"/>
<accession>A0A843VU52</accession>
<keyword evidence="3" id="KW-1185">Reference proteome</keyword>
<dbReference type="Proteomes" id="UP000652761">
    <property type="component" value="Unassembled WGS sequence"/>
</dbReference>
<comment type="caution">
    <text evidence="2">The sequence shown here is derived from an EMBL/GenBank/DDBJ whole genome shotgun (WGS) entry which is preliminary data.</text>
</comment>
<reference evidence="2" key="1">
    <citation type="submission" date="2017-07" db="EMBL/GenBank/DDBJ databases">
        <title>Taro Niue Genome Assembly and Annotation.</title>
        <authorList>
            <person name="Atibalentja N."/>
            <person name="Keating K."/>
            <person name="Fields C.J."/>
        </authorList>
    </citation>
    <scope>NUCLEOTIDE SEQUENCE</scope>
    <source>
        <strain evidence="2">Niue_2</strain>
        <tissue evidence="2">Leaf</tissue>
    </source>
</reference>
<evidence type="ECO:0008006" key="4">
    <source>
        <dbReference type="Google" id="ProtNLM"/>
    </source>
</evidence>
<evidence type="ECO:0000313" key="3">
    <source>
        <dbReference type="Proteomes" id="UP000652761"/>
    </source>
</evidence>
<name>A0A843VU52_COLES</name>
<dbReference type="EMBL" id="NMUH01002355">
    <property type="protein sequence ID" value="MQL99465.1"/>
    <property type="molecule type" value="Genomic_DNA"/>
</dbReference>